<evidence type="ECO:0000313" key="3">
    <source>
        <dbReference type="Proteomes" id="UP000245466"/>
    </source>
</evidence>
<comment type="caution">
    <text evidence="2">The sequence shown here is derived from an EMBL/GenBank/DDBJ whole genome shotgun (WGS) entry which is preliminary data.</text>
</comment>
<organism evidence="2 3">
    <name type="scientific">Pontibacter virosus</name>
    <dbReference type="NCBI Taxonomy" id="1765052"/>
    <lineage>
        <taxon>Bacteria</taxon>
        <taxon>Pseudomonadati</taxon>
        <taxon>Bacteroidota</taxon>
        <taxon>Cytophagia</taxon>
        <taxon>Cytophagales</taxon>
        <taxon>Hymenobacteraceae</taxon>
        <taxon>Pontibacter</taxon>
    </lineage>
</organism>
<name>A0A2U1AWC3_9BACT</name>
<dbReference type="OrthoDB" id="9806575at2"/>
<keyword evidence="1" id="KW-0812">Transmembrane</keyword>
<dbReference type="AlphaFoldDB" id="A0A2U1AWC3"/>
<evidence type="ECO:0000313" key="2">
    <source>
        <dbReference type="EMBL" id="PVY40739.1"/>
    </source>
</evidence>
<dbReference type="NCBIfam" id="NF009314">
    <property type="entry name" value="PRK12674.1-2"/>
    <property type="match status" value="1"/>
</dbReference>
<proteinExistence type="predicted"/>
<dbReference type="PANTHER" id="PTHR34703">
    <property type="entry name" value="ANTIPORTER SUBUNIT MNHG2-RELATED"/>
    <property type="match status" value="1"/>
</dbReference>
<dbReference type="PANTHER" id="PTHR34703:SF1">
    <property type="entry name" value="ANTIPORTER SUBUNIT MNHG2-RELATED"/>
    <property type="match status" value="1"/>
</dbReference>
<accession>A0A2U1AWC3</accession>
<sequence length="133" mass="15295">MLEDINFLLIREIISSVLIIVGVMFMLISTIGLLRFPDFYIRMSAITKGATLGLGFILSGMGIYFNEPDMLLKVMLIIGFTFLTSPVAAHVIGRTAVRNKIPFWQPTNLEEFKEYLRKEHSTHRDHQRDNKHL</sequence>
<feature type="transmembrane region" description="Helical" evidence="1">
    <location>
        <begin position="71"/>
        <end position="92"/>
    </location>
</feature>
<feature type="transmembrane region" description="Helical" evidence="1">
    <location>
        <begin position="13"/>
        <end position="34"/>
    </location>
</feature>
<feature type="transmembrane region" description="Helical" evidence="1">
    <location>
        <begin position="46"/>
        <end position="65"/>
    </location>
</feature>
<dbReference type="InterPro" id="IPR005133">
    <property type="entry name" value="PhaG_MnhG_YufB"/>
</dbReference>
<dbReference type="RefSeq" id="WP_116543480.1">
    <property type="nucleotide sequence ID" value="NZ_QEKI01000006.1"/>
</dbReference>
<reference evidence="2 3" key="1">
    <citation type="submission" date="2018-04" db="EMBL/GenBank/DDBJ databases">
        <title>Genomic Encyclopedia of Type Strains, Phase IV (KMG-IV): sequencing the most valuable type-strain genomes for metagenomic binning, comparative biology and taxonomic classification.</title>
        <authorList>
            <person name="Goeker M."/>
        </authorList>
    </citation>
    <scope>NUCLEOTIDE SEQUENCE [LARGE SCALE GENOMIC DNA]</scope>
    <source>
        <strain evidence="2 3">DSM 100231</strain>
    </source>
</reference>
<gene>
    <name evidence="2" type="ORF">C8E01_10680</name>
</gene>
<keyword evidence="1" id="KW-1133">Transmembrane helix</keyword>
<protein>
    <submittedName>
        <fullName evidence="2">Multisubunit sodium/proton antiporter MrpG subunit</fullName>
    </submittedName>
</protein>
<dbReference type="NCBIfam" id="TIGR01300">
    <property type="entry name" value="CPA3_mnhG_phaG"/>
    <property type="match status" value="1"/>
</dbReference>
<dbReference type="EMBL" id="QEKI01000006">
    <property type="protein sequence ID" value="PVY40739.1"/>
    <property type="molecule type" value="Genomic_DNA"/>
</dbReference>
<evidence type="ECO:0000256" key="1">
    <source>
        <dbReference type="SAM" id="Phobius"/>
    </source>
</evidence>
<dbReference type="Proteomes" id="UP000245466">
    <property type="component" value="Unassembled WGS sequence"/>
</dbReference>
<dbReference type="GO" id="GO:0015385">
    <property type="term" value="F:sodium:proton antiporter activity"/>
    <property type="evidence" value="ECO:0007669"/>
    <property type="project" value="TreeGrafter"/>
</dbReference>
<dbReference type="Pfam" id="PF03334">
    <property type="entry name" value="PhaG_MnhG_YufB"/>
    <property type="match status" value="1"/>
</dbReference>
<keyword evidence="1" id="KW-0472">Membrane</keyword>
<keyword evidence="3" id="KW-1185">Reference proteome</keyword>